<reference evidence="3" key="1">
    <citation type="journal article" date="2019" name="Int. J. Syst. Evol. Microbiol.">
        <title>The Global Catalogue of Microorganisms (GCM) 10K type strain sequencing project: providing services to taxonomists for standard genome sequencing and annotation.</title>
        <authorList>
            <consortium name="The Broad Institute Genomics Platform"/>
            <consortium name="The Broad Institute Genome Sequencing Center for Infectious Disease"/>
            <person name="Wu L."/>
            <person name="Ma J."/>
        </authorList>
    </citation>
    <scope>NUCLEOTIDE SEQUENCE [LARGE SCALE GENOMIC DNA]</scope>
    <source>
        <strain evidence="3">CCM 7756</strain>
    </source>
</reference>
<dbReference type="Proteomes" id="UP001595637">
    <property type="component" value="Unassembled WGS sequence"/>
</dbReference>
<organism evidence="2 3">
    <name type="scientific">Salinicoccus sesuvii</name>
    <dbReference type="NCBI Taxonomy" id="868281"/>
    <lineage>
        <taxon>Bacteria</taxon>
        <taxon>Bacillati</taxon>
        <taxon>Bacillota</taxon>
        <taxon>Bacilli</taxon>
        <taxon>Bacillales</taxon>
        <taxon>Staphylococcaceae</taxon>
        <taxon>Salinicoccus</taxon>
    </lineage>
</organism>
<sequence length="175" mass="20528">MWIREATMADASGIAKVHVDSWRTTYKGIVPDEYLSNLSYEQRKDLWQKNIGRKNNYVLVAENSEEQIVGFADAWKRENNFEQNSIDLTSIYLLDSYQGKGVGKKLLGMLFQYFNQENYNKVFVEVLEENNTRFFYEYYGACLVETIQIEVGGKTLNESIYVWKDVKEVLEQIRT</sequence>
<dbReference type="GO" id="GO:0016746">
    <property type="term" value="F:acyltransferase activity"/>
    <property type="evidence" value="ECO:0007669"/>
    <property type="project" value="UniProtKB-KW"/>
</dbReference>
<evidence type="ECO:0000313" key="2">
    <source>
        <dbReference type="EMBL" id="MFC3387891.1"/>
    </source>
</evidence>
<keyword evidence="2" id="KW-0808">Transferase</keyword>
<dbReference type="InterPro" id="IPR000182">
    <property type="entry name" value="GNAT_dom"/>
</dbReference>
<name>A0ABV7N472_9STAP</name>
<dbReference type="Pfam" id="PF00583">
    <property type="entry name" value="Acetyltransf_1"/>
    <property type="match status" value="1"/>
</dbReference>
<dbReference type="CDD" id="cd04301">
    <property type="entry name" value="NAT_SF"/>
    <property type="match status" value="1"/>
</dbReference>
<dbReference type="EC" id="2.3.-.-" evidence="2"/>
<dbReference type="Gene3D" id="3.40.630.30">
    <property type="match status" value="1"/>
</dbReference>
<dbReference type="RefSeq" id="WP_380652524.1">
    <property type="nucleotide sequence ID" value="NZ_JBHRVQ010000001.1"/>
</dbReference>
<feature type="domain" description="N-acetyltransferase" evidence="1">
    <location>
        <begin position="1"/>
        <end position="167"/>
    </location>
</feature>
<gene>
    <name evidence="2" type="ORF">ACFOEO_04665</name>
</gene>
<dbReference type="PROSITE" id="PS51186">
    <property type="entry name" value="GNAT"/>
    <property type="match status" value="1"/>
</dbReference>
<comment type="caution">
    <text evidence="2">The sequence shown here is derived from an EMBL/GenBank/DDBJ whole genome shotgun (WGS) entry which is preliminary data.</text>
</comment>
<protein>
    <submittedName>
        <fullName evidence="2">GNAT family N-acetyltransferase</fullName>
        <ecNumber evidence="2">2.3.-.-</ecNumber>
    </submittedName>
</protein>
<evidence type="ECO:0000313" key="3">
    <source>
        <dbReference type="Proteomes" id="UP001595637"/>
    </source>
</evidence>
<keyword evidence="3" id="KW-1185">Reference proteome</keyword>
<proteinExistence type="predicted"/>
<keyword evidence="2" id="KW-0012">Acyltransferase</keyword>
<dbReference type="EMBL" id="JBHRVQ010000001">
    <property type="protein sequence ID" value="MFC3387891.1"/>
    <property type="molecule type" value="Genomic_DNA"/>
</dbReference>
<evidence type="ECO:0000259" key="1">
    <source>
        <dbReference type="PROSITE" id="PS51186"/>
    </source>
</evidence>
<dbReference type="InterPro" id="IPR016181">
    <property type="entry name" value="Acyl_CoA_acyltransferase"/>
</dbReference>
<accession>A0ABV7N472</accession>
<dbReference type="SUPFAM" id="SSF55729">
    <property type="entry name" value="Acyl-CoA N-acyltransferases (Nat)"/>
    <property type="match status" value="1"/>
</dbReference>